<sequence>MSKKYKKDWVMKAMMEGAIGFLVKPLKLEEVKVIWQHVVRHRKNNFKSSNDSIIDDLRHSIKSENSNNINGDDEGNKEQYQNDEVDDGGEIVSSSSFKKPRMVWTAELHEQFVDVVNKMGLKNAVPKKILEVMNVPGLTRENVASHLQKYRLYVRRKNDHTDSKFKLQTLVDSYNINGPFLSEIQRGPPMTQQIHSMEKSSVDGLEGVNRGGIITDTHQQIANERNYFNNHGSIIEEQVLAIEDEQFCGTNIPSHHRHPTTMLQLQGVEDLMLMQGLANSLHTSEMFLNESSKDIMLTNNDDHMNPYYPLTLHDDEHHLPLWDQIQSHDNGSWT</sequence>
<dbReference type="InterPro" id="IPR017930">
    <property type="entry name" value="Myb_dom"/>
</dbReference>
<dbReference type="PROSITE" id="PS51294">
    <property type="entry name" value="HTH_MYB"/>
    <property type="match status" value="1"/>
</dbReference>
<gene>
    <name evidence="9" type="ORF">LIER_32148</name>
</gene>
<name>A0AAV3RW70_LITER</name>
<dbReference type="GO" id="GO:0005634">
    <property type="term" value="C:nucleus"/>
    <property type="evidence" value="ECO:0007669"/>
    <property type="project" value="UniProtKB-SubCell"/>
</dbReference>
<dbReference type="PANTHER" id="PTHR31442">
    <property type="entry name" value="HOMEODOMAIN-LIKE SUPERFAMILY PROTEIN-RELATED"/>
    <property type="match status" value="1"/>
</dbReference>
<evidence type="ECO:0000313" key="9">
    <source>
        <dbReference type="EMBL" id="GAA0184860.1"/>
    </source>
</evidence>
<protein>
    <submittedName>
        <fullName evidence="9">Winged helix/forkhead transcription factor</fullName>
    </submittedName>
</protein>
<dbReference type="FunFam" id="1.10.10.60:FF:000007">
    <property type="entry name" value="Two-component response regulator"/>
    <property type="match status" value="1"/>
</dbReference>
<keyword evidence="3" id="KW-0804">Transcription</keyword>
<keyword evidence="4" id="KW-0539">Nucleus</keyword>
<keyword evidence="10" id="KW-1185">Reference proteome</keyword>
<accession>A0AAV3RW70</accession>
<dbReference type="PANTHER" id="PTHR31442:SF29">
    <property type="entry name" value="HOMEODOMAIN-LIKE SUPERFAMILY PROTEIN"/>
    <property type="match status" value="1"/>
</dbReference>
<dbReference type="NCBIfam" id="TIGR01557">
    <property type="entry name" value="myb_SHAQKYF"/>
    <property type="match status" value="1"/>
</dbReference>
<proteinExistence type="predicted"/>
<evidence type="ECO:0000256" key="4">
    <source>
        <dbReference type="ARBA" id="ARBA00023242"/>
    </source>
</evidence>
<evidence type="ECO:0000259" key="8">
    <source>
        <dbReference type="PROSITE" id="PS51294"/>
    </source>
</evidence>
<dbReference type="InterPro" id="IPR001789">
    <property type="entry name" value="Sig_transdc_resp-reg_receiver"/>
</dbReference>
<organism evidence="9 10">
    <name type="scientific">Lithospermum erythrorhizon</name>
    <name type="common">Purple gromwell</name>
    <name type="synonym">Lithospermum officinale var. erythrorhizon</name>
    <dbReference type="NCBI Taxonomy" id="34254"/>
    <lineage>
        <taxon>Eukaryota</taxon>
        <taxon>Viridiplantae</taxon>
        <taxon>Streptophyta</taxon>
        <taxon>Embryophyta</taxon>
        <taxon>Tracheophyta</taxon>
        <taxon>Spermatophyta</taxon>
        <taxon>Magnoliopsida</taxon>
        <taxon>eudicotyledons</taxon>
        <taxon>Gunneridae</taxon>
        <taxon>Pentapetalae</taxon>
        <taxon>asterids</taxon>
        <taxon>lamiids</taxon>
        <taxon>Boraginales</taxon>
        <taxon>Boraginaceae</taxon>
        <taxon>Boraginoideae</taxon>
        <taxon>Lithospermeae</taxon>
        <taxon>Lithospermum</taxon>
    </lineage>
</organism>
<evidence type="ECO:0000259" key="7">
    <source>
        <dbReference type="PROSITE" id="PS50110"/>
    </source>
</evidence>
<evidence type="ECO:0000256" key="6">
    <source>
        <dbReference type="SAM" id="MobiDB-lite"/>
    </source>
</evidence>
<comment type="caution">
    <text evidence="9">The sequence shown here is derived from an EMBL/GenBank/DDBJ whole genome shotgun (WGS) entry which is preliminary data.</text>
</comment>
<dbReference type="InterPro" id="IPR006447">
    <property type="entry name" value="Myb_dom_plants"/>
</dbReference>
<dbReference type="PROSITE" id="PS50110">
    <property type="entry name" value="RESPONSE_REGULATORY"/>
    <property type="match status" value="1"/>
</dbReference>
<dbReference type="GO" id="GO:0003700">
    <property type="term" value="F:DNA-binding transcription factor activity"/>
    <property type="evidence" value="ECO:0007669"/>
    <property type="project" value="InterPro"/>
</dbReference>
<dbReference type="GO" id="GO:0000160">
    <property type="term" value="P:phosphorelay signal transduction system"/>
    <property type="evidence" value="ECO:0007669"/>
    <property type="project" value="InterPro"/>
</dbReference>
<dbReference type="GO" id="GO:0003677">
    <property type="term" value="F:DNA binding"/>
    <property type="evidence" value="ECO:0007669"/>
    <property type="project" value="InterPro"/>
</dbReference>
<feature type="region of interest" description="Disordered" evidence="6">
    <location>
        <begin position="64"/>
        <end position="91"/>
    </location>
</feature>
<reference evidence="9 10" key="1">
    <citation type="submission" date="2024-01" db="EMBL/GenBank/DDBJ databases">
        <title>The complete chloroplast genome sequence of Lithospermum erythrorhizon: insights into the phylogenetic relationship among Boraginaceae species and the maternal lineages of purple gromwells.</title>
        <authorList>
            <person name="Okada T."/>
            <person name="Watanabe K."/>
        </authorList>
    </citation>
    <scope>NUCLEOTIDE SEQUENCE [LARGE SCALE GENOMIC DNA]</scope>
</reference>
<feature type="compositionally biased region" description="Acidic residues" evidence="6">
    <location>
        <begin position="71"/>
        <end position="89"/>
    </location>
</feature>
<dbReference type="InterPro" id="IPR009057">
    <property type="entry name" value="Homeodomain-like_sf"/>
</dbReference>
<comment type="subcellular location">
    <subcellularLocation>
        <location evidence="1">Nucleus</location>
    </subcellularLocation>
</comment>
<dbReference type="Gene3D" id="1.10.10.60">
    <property type="entry name" value="Homeodomain-like"/>
    <property type="match status" value="1"/>
</dbReference>
<dbReference type="SUPFAM" id="SSF46689">
    <property type="entry name" value="Homeodomain-like"/>
    <property type="match status" value="1"/>
</dbReference>
<dbReference type="InterPro" id="IPR044841">
    <property type="entry name" value="LUX/BOA-like"/>
</dbReference>
<dbReference type="Pfam" id="PF00249">
    <property type="entry name" value="Myb_DNA-binding"/>
    <property type="match status" value="1"/>
</dbReference>
<evidence type="ECO:0000313" key="10">
    <source>
        <dbReference type="Proteomes" id="UP001454036"/>
    </source>
</evidence>
<evidence type="ECO:0000256" key="3">
    <source>
        <dbReference type="ARBA" id="ARBA00023163"/>
    </source>
</evidence>
<dbReference type="InterPro" id="IPR001005">
    <property type="entry name" value="SANT/Myb"/>
</dbReference>
<feature type="domain" description="Response regulatory" evidence="7">
    <location>
        <begin position="1"/>
        <end position="39"/>
    </location>
</feature>
<dbReference type="EMBL" id="BAABME010012225">
    <property type="protein sequence ID" value="GAA0184860.1"/>
    <property type="molecule type" value="Genomic_DNA"/>
</dbReference>
<comment type="caution">
    <text evidence="5">Lacks conserved residue(s) required for the propagation of feature annotation.</text>
</comment>
<evidence type="ECO:0000256" key="2">
    <source>
        <dbReference type="ARBA" id="ARBA00023015"/>
    </source>
</evidence>
<dbReference type="Proteomes" id="UP001454036">
    <property type="component" value="Unassembled WGS sequence"/>
</dbReference>
<evidence type="ECO:0000256" key="1">
    <source>
        <dbReference type="ARBA" id="ARBA00004123"/>
    </source>
</evidence>
<dbReference type="AlphaFoldDB" id="A0AAV3RW70"/>
<feature type="domain" description="HTH myb-type" evidence="8">
    <location>
        <begin position="96"/>
        <end position="155"/>
    </location>
</feature>
<keyword evidence="2" id="KW-0805">Transcription regulation</keyword>
<evidence type="ECO:0000256" key="5">
    <source>
        <dbReference type="PROSITE-ProRule" id="PRU00169"/>
    </source>
</evidence>